<feature type="signal peptide" evidence="1">
    <location>
        <begin position="1"/>
        <end position="22"/>
    </location>
</feature>
<proteinExistence type="predicted"/>
<dbReference type="eggNOG" id="COG3391">
    <property type="taxonomic scope" value="Bacteria"/>
</dbReference>
<evidence type="ECO:0000256" key="1">
    <source>
        <dbReference type="SAM" id="SignalP"/>
    </source>
</evidence>
<organism evidence="2 3">
    <name type="scientific">Pluralibacter gergoviae</name>
    <name type="common">Enterobacter gergoviae</name>
    <dbReference type="NCBI Taxonomy" id="61647"/>
    <lineage>
        <taxon>Bacteria</taxon>
        <taxon>Pseudomonadati</taxon>
        <taxon>Pseudomonadota</taxon>
        <taxon>Gammaproteobacteria</taxon>
        <taxon>Enterobacterales</taxon>
        <taxon>Enterobacteriaceae</taxon>
        <taxon>Pluralibacter</taxon>
    </lineage>
</organism>
<dbReference type="PANTHER" id="PTHR47197">
    <property type="entry name" value="PROTEIN NIRF"/>
    <property type="match status" value="1"/>
</dbReference>
<keyword evidence="1" id="KW-0732">Signal</keyword>
<comment type="caution">
    <text evidence="2">The sequence shown here is derived from an EMBL/GenBank/DDBJ whole genome shotgun (WGS) entry which is preliminary data.</text>
</comment>
<keyword evidence="3" id="KW-1185">Reference proteome</keyword>
<evidence type="ECO:0000313" key="2">
    <source>
        <dbReference type="EMBL" id="KMK12456.1"/>
    </source>
</evidence>
<dbReference type="EMBL" id="LDZF01000018">
    <property type="protein sequence ID" value="KMK12456.1"/>
    <property type="molecule type" value="Genomic_DNA"/>
</dbReference>
<sequence>MNLTLKSLAAFIVALSLPLAHAATAAGEIPPAQQSAAAHVMQKEVASAVYELAYSPTHNDLFVLAPVRFDDLKSGKKPQVIILNGDTLALEGAYDLPAPGFGVVLDDSSNTLYIGTGDASVIAWDTVAHKVKGEVKLAGPGKEINKASGKPYPTYSLRQLWLDTSNQHLYIPGLSWKGSVLYVIDTKTFSLVKTVEGMGSMPTGIAQEPNGGDIFLTNWQHEMIVVDSRTLTVKKRFAITTDQPLFLAWNAERKEVLAVDEGMEKIYGMLKQQAEESGKTYQPTSSGSALVVLDPESGKTRRTIPTGKYPIAVKVDDKAGRVYVTGRGDGTVSVYSTRDYRLLNKVTLGAAPNSIAINPEQGSIFVSIKRGEEDKKADKEKVAKIGF</sequence>
<dbReference type="Gene3D" id="2.130.10.10">
    <property type="entry name" value="YVTN repeat-like/Quinoprotein amine dehydrogenase"/>
    <property type="match status" value="1"/>
</dbReference>
<dbReference type="RefSeq" id="WP_048279769.1">
    <property type="nucleotide sequence ID" value="NZ_LDZF01000018.1"/>
</dbReference>
<dbReference type="STRING" id="61647.LG71_04245"/>
<feature type="chain" id="PRO_5005262360" description="Streptogramin lyase" evidence="1">
    <location>
        <begin position="23"/>
        <end position="387"/>
    </location>
</feature>
<dbReference type="AlphaFoldDB" id="A0A0J5KY51"/>
<protein>
    <recommendedName>
        <fullName evidence="4">Streptogramin lyase</fullName>
    </recommendedName>
</protein>
<dbReference type="PANTHER" id="PTHR47197:SF3">
    <property type="entry name" value="DIHYDRO-HEME D1 DEHYDROGENASE"/>
    <property type="match status" value="1"/>
</dbReference>
<dbReference type="SUPFAM" id="SSF50969">
    <property type="entry name" value="YVTN repeat-like/Quinoprotein amine dehydrogenase"/>
    <property type="match status" value="1"/>
</dbReference>
<dbReference type="InterPro" id="IPR051200">
    <property type="entry name" value="Host-pathogen_enzymatic-act"/>
</dbReference>
<dbReference type="InterPro" id="IPR011044">
    <property type="entry name" value="Quino_amine_DH_bsu"/>
</dbReference>
<dbReference type="InterPro" id="IPR015943">
    <property type="entry name" value="WD40/YVTN_repeat-like_dom_sf"/>
</dbReference>
<evidence type="ECO:0008006" key="4">
    <source>
        <dbReference type="Google" id="ProtNLM"/>
    </source>
</evidence>
<accession>A0A0J5KY51</accession>
<gene>
    <name evidence="2" type="ORF">ABW06_16685</name>
</gene>
<name>A0A0J5KY51_PLUGE</name>
<dbReference type="PATRIC" id="fig|61647.15.peg.1552"/>
<evidence type="ECO:0000313" key="3">
    <source>
        <dbReference type="Proteomes" id="UP000036196"/>
    </source>
</evidence>
<reference evidence="2 3" key="1">
    <citation type="submission" date="2015-05" db="EMBL/GenBank/DDBJ databases">
        <title>Genome sequences of Pluralibacter gergoviae.</title>
        <authorList>
            <person name="Greninger A.L."/>
            <person name="Miller S."/>
        </authorList>
    </citation>
    <scope>NUCLEOTIDE SEQUENCE [LARGE SCALE GENOMIC DNA]</scope>
    <source>
        <strain evidence="2 3">JS81F13</strain>
    </source>
</reference>
<dbReference type="Proteomes" id="UP000036196">
    <property type="component" value="Unassembled WGS sequence"/>
</dbReference>